<feature type="non-terminal residue" evidence="6">
    <location>
        <position position="1"/>
    </location>
</feature>
<reference evidence="7" key="1">
    <citation type="submission" date="2017-09" db="EMBL/GenBank/DDBJ databases">
        <title>Depth-based differentiation of microbial function through sediment-hosted aquifers and enrichment of novel symbionts in the deep terrestrial subsurface.</title>
        <authorList>
            <person name="Probst A.J."/>
            <person name="Ladd B."/>
            <person name="Jarett J.K."/>
            <person name="Geller-Mcgrath D.E."/>
            <person name="Sieber C.M.K."/>
            <person name="Emerson J.B."/>
            <person name="Anantharaman K."/>
            <person name="Thomas B.C."/>
            <person name="Malmstrom R."/>
            <person name="Stieglmeier M."/>
            <person name="Klingl A."/>
            <person name="Woyke T."/>
            <person name="Ryan C.M."/>
            <person name="Banfield J.F."/>
        </authorList>
    </citation>
    <scope>NUCLEOTIDE SEQUENCE [LARGE SCALE GENOMIC DNA]</scope>
</reference>
<dbReference type="GO" id="GO:0008170">
    <property type="term" value="F:N-methyltransferase activity"/>
    <property type="evidence" value="ECO:0007669"/>
    <property type="project" value="InterPro"/>
</dbReference>
<feature type="region of interest" description="Disordered" evidence="4">
    <location>
        <begin position="1"/>
        <end position="21"/>
    </location>
</feature>
<accession>A0A2M6WQV3</accession>
<evidence type="ECO:0000256" key="1">
    <source>
        <dbReference type="ARBA" id="ARBA00022603"/>
    </source>
</evidence>
<dbReference type="Pfam" id="PF01555">
    <property type="entry name" value="N6_N4_Mtase"/>
    <property type="match status" value="1"/>
</dbReference>
<protein>
    <recommendedName>
        <fullName evidence="5">DNA methylase N-4/N-6 domain-containing protein</fullName>
    </recommendedName>
</protein>
<sequence>NNYLKQTGQQIASGESVTTNKETNGRYHSDWLSMMYPRLKLAWNLLREDGVIFVSIGEDEVHHLRILMDEVFGEENFIGEIIVRSNPRGSQEPFGISSEHEYIICYAKFESGKYSITGKDRDFEDEEFSYITNDGKRSRLLGLRKRGGDWRRADRPNMYFPFFVNPINKKVSIARSDKDDVEVFPVRPDGEESRWTWGIKTAQERINELVAKEVSRKGETVFDIYRIDLIESEDGSLKKEKLKSIFEDKTFNYQSARQHLKQMFGSSEIFDFPKPPELIQKLLAPLNEKDGIIMDFFGGSGTTAHAVLSQNKEDGGNRKFILVQLPEKFNQKSEGFKSEFKNISELAKERIRRVIRGYGENPQPINAGFKAFTLAESNYPENAFVFNLDKSSEENQQEFIVYLNKAKQSQLFNKENDISIVYENIVKEGLSLNSKIEKISLGRNNVYQITDGEQQIFICLENKIAPETINVLIDRSYKDKLFICLESALDDTMAANLALNLDLKTI</sequence>
<gene>
    <name evidence="6" type="ORF">COT98_00755</name>
</gene>
<keyword evidence="2" id="KW-0808">Transferase</keyword>
<evidence type="ECO:0000313" key="7">
    <source>
        <dbReference type="Proteomes" id="UP000228900"/>
    </source>
</evidence>
<dbReference type="InterPro" id="IPR029063">
    <property type="entry name" value="SAM-dependent_MTases_sf"/>
</dbReference>
<dbReference type="Proteomes" id="UP000228900">
    <property type="component" value="Unassembled WGS sequence"/>
</dbReference>
<evidence type="ECO:0000256" key="2">
    <source>
        <dbReference type="ARBA" id="ARBA00022679"/>
    </source>
</evidence>
<dbReference type="AlphaFoldDB" id="A0A2M6WQV3"/>
<proteinExistence type="predicted"/>
<dbReference type="Gene3D" id="3.40.50.150">
    <property type="entry name" value="Vaccinia Virus protein VP39"/>
    <property type="match status" value="1"/>
</dbReference>
<dbReference type="SUPFAM" id="SSF53335">
    <property type="entry name" value="S-adenosyl-L-methionine-dependent methyltransferases"/>
    <property type="match status" value="1"/>
</dbReference>
<organism evidence="6 7">
    <name type="scientific">Candidatus Falkowbacteria bacterium CG10_big_fil_rev_8_21_14_0_10_39_9</name>
    <dbReference type="NCBI Taxonomy" id="1974566"/>
    <lineage>
        <taxon>Bacteria</taxon>
        <taxon>Candidatus Falkowiibacteriota</taxon>
    </lineage>
</organism>
<comment type="caution">
    <text evidence="6">The sequence shown here is derived from an EMBL/GenBank/DDBJ whole genome shotgun (WGS) entry which is preliminary data.</text>
</comment>
<evidence type="ECO:0000256" key="4">
    <source>
        <dbReference type="SAM" id="MobiDB-lite"/>
    </source>
</evidence>
<dbReference type="GO" id="GO:0032259">
    <property type="term" value="P:methylation"/>
    <property type="evidence" value="ECO:0007669"/>
    <property type="project" value="UniProtKB-KW"/>
</dbReference>
<dbReference type="PIRSF" id="PIRSF015855">
    <property type="entry name" value="TypeIII_Mtase_mKpnI"/>
    <property type="match status" value="1"/>
</dbReference>
<evidence type="ECO:0000256" key="3">
    <source>
        <dbReference type="ARBA" id="ARBA00022691"/>
    </source>
</evidence>
<feature type="domain" description="DNA methylase N-4/N-6" evidence="5">
    <location>
        <begin position="25"/>
        <end position="322"/>
    </location>
</feature>
<evidence type="ECO:0000313" key="6">
    <source>
        <dbReference type="EMBL" id="PIT95175.1"/>
    </source>
</evidence>
<dbReference type="InterPro" id="IPR002295">
    <property type="entry name" value="N4/N6-MTase_EcoPI_Mod-like"/>
</dbReference>
<dbReference type="PRINTS" id="PR00506">
    <property type="entry name" value="D21N6MTFRASE"/>
</dbReference>
<keyword evidence="1" id="KW-0489">Methyltransferase</keyword>
<dbReference type="EMBL" id="PFAQ01000016">
    <property type="protein sequence ID" value="PIT95175.1"/>
    <property type="molecule type" value="Genomic_DNA"/>
</dbReference>
<keyword evidence="3" id="KW-0949">S-adenosyl-L-methionine</keyword>
<evidence type="ECO:0000259" key="5">
    <source>
        <dbReference type="Pfam" id="PF01555"/>
    </source>
</evidence>
<dbReference type="GO" id="GO:0003677">
    <property type="term" value="F:DNA binding"/>
    <property type="evidence" value="ECO:0007669"/>
    <property type="project" value="InterPro"/>
</dbReference>
<name>A0A2M6WQV3_9BACT</name>
<dbReference type="InterPro" id="IPR002941">
    <property type="entry name" value="DNA_methylase_N4/N6"/>
</dbReference>